<evidence type="ECO:0000256" key="7">
    <source>
        <dbReference type="ARBA" id="ARBA00022989"/>
    </source>
</evidence>
<protein>
    <recommendedName>
        <fullName evidence="9">Branched-chain amino acid transport system carrier protein</fullName>
    </recommendedName>
</protein>
<organism evidence="10 11">
    <name type="scientific">Paracerasibacillus soli</name>
    <dbReference type="NCBI Taxonomy" id="480284"/>
    <lineage>
        <taxon>Bacteria</taxon>
        <taxon>Bacillati</taxon>
        <taxon>Bacillota</taxon>
        <taxon>Bacilli</taxon>
        <taxon>Bacillales</taxon>
        <taxon>Bacillaceae</taxon>
        <taxon>Paracerasibacillus</taxon>
    </lineage>
</organism>
<evidence type="ECO:0000256" key="8">
    <source>
        <dbReference type="ARBA" id="ARBA00023136"/>
    </source>
</evidence>
<feature type="transmembrane region" description="Helical" evidence="9">
    <location>
        <begin position="354"/>
        <end position="373"/>
    </location>
</feature>
<comment type="similarity">
    <text evidence="2 9">Belongs to the branched chain amino acid transporter family.</text>
</comment>
<keyword evidence="3 9" id="KW-0813">Transport</keyword>
<evidence type="ECO:0000256" key="4">
    <source>
        <dbReference type="ARBA" id="ARBA00022475"/>
    </source>
</evidence>
<keyword evidence="4" id="KW-1003">Cell membrane</keyword>
<reference evidence="10 11" key="1">
    <citation type="submission" date="2023-10" db="EMBL/GenBank/DDBJ databases">
        <title>Virgibacillus soli CC-YMP-6 genome.</title>
        <authorList>
            <person name="Miliotis G."/>
            <person name="Sengupta P."/>
            <person name="Hameed A."/>
            <person name="Chuvochina M."/>
            <person name="Mcdonagh F."/>
            <person name="Simpson A.C."/>
            <person name="Singh N.K."/>
            <person name="Rekha P.D."/>
            <person name="Raman K."/>
            <person name="Hugenholtz P."/>
            <person name="Venkateswaran K."/>
        </authorList>
    </citation>
    <scope>NUCLEOTIDE SEQUENCE [LARGE SCALE GENOMIC DNA]</scope>
    <source>
        <strain evidence="10 11">CC-YMP-6</strain>
    </source>
</reference>
<evidence type="ECO:0000256" key="2">
    <source>
        <dbReference type="ARBA" id="ARBA00008540"/>
    </source>
</evidence>
<sequence length="423" mass="46481">MFWCRKFNFSALFRDGIGNYFIIAIIGFILTAVLIPFLSVISVALSENGLLAIGQRVHPIFGLIFAIVIYMSIGAFYGIPRAASVAYELGFIQIFSSSIESRLTLLAFSIIFFGLTYVISLNPKKIIDYVGQILTPILLLTLAILFIRAFTVFSYTDMPPAAHYQSNPFLAGFLDGYFTLDAIAALAFGIVIINGLKDKGITDKRNLLRATVIAGVIATIGLTVVYISLAWIGRVMPLSKTPKNGAEILVLASQQLFGFSGNILFGIIVILACLTTCIGLINACARFFNETFPGISYKNYVRIFTFIGLGFANLGLAIILKVAVPLLMFIYPIAIVLVVLSIFQHFFGGSHKMYVYATTVATIFAFYDMLGSFQIKIPVLHHILRLLPMFENGLGWVLPTLIAATIGYFIDYKPRGKSLKKAG</sequence>
<proteinExistence type="inferred from homology"/>
<name>A0ABU5CTK4_9BACI</name>
<feature type="transmembrane region" description="Helical" evidence="9">
    <location>
        <begin position="326"/>
        <end position="347"/>
    </location>
</feature>
<feature type="transmembrane region" description="Helical" evidence="9">
    <location>
        <begin position="300"/>
        <end position="320"/>
    </location>
</feature>
<dbReference type="Proteomes" id="UP001275315">
    <property type="component" value="Unassembled WGS sequence"/>
</dbReference>
<dbReference type="RefSeq" id="WP_320380657.1">
    <property type="nucleotide sequence ID" value="NZ_JAWDIQ010000002.1"/>
</dbReference>
<keyword evidence="6 9" id="KW-0029">Amino-acid transport</keyword>
<dbReference type="NCBIfam" id="TIGR00796">
    <property type="entry name" value="livcs"/>
    <property type="match status" value="1"/>
</dbReference>
<dbReference type="EMBL" id="JAWDIQ010000002">
    <property type="protein sequence ID" value="MDY0409698.1"/>
    <property type="molecule type" value="Genomic_DNA"/>
</dbReference>
<feature type="transmembrane region" description="Helical" evidence="9">
    <location>
        <begin position="20"/>
        <end position="45"/>
    </location>
</feature>
<evidence type="ECO:0000256" key="5">
    <source>
        <dbReference type="ARBA" id="ARBA00022692"/>
    </source>
</evidence>
<feature type="transmembrane region" description="Helical" evidence="9">
    <location>
        <begin position="57"/>
        <end position="79"/>
    </location>
</feature>
<dbReference type="PANTHER" id="PTHR30588:SF0">
    <property type="entry name" value="BRANCHED-CHAIN AMINO ACID PERMEASE BRNQ"/>
    <property type="match status" value="1"/>
</dbReference>
<keyword evidence="11" id="KW-1185">Reference proteome</keyword>
<evidence type="ECO:0000256" key="9">
    <source>
        <dbReference type="RuleBase" id="RU362122"/>
    </source>
</evidence>
<keyword evidence="7 9" id="KW-1133">Transmembrane helix</keyword>
<evidence type="ECO:0000313" key="10">
    <source>
        <dbReference type="EMBL" id="MDY0409698.1"/>
    </source>
</evidence>
<comment type="subcellular location">
    <subcellularLocation>
        <location evidence="1 9">Cell membrane</location>
        <topology evidence="1 9">Multi-pass membrane protein</topology>
    </subcellularLocation>
</comment>
<evidence type="ECO:0000256" key="1">
    <source>
        <dbReference type="ARBA" id="ARBA00004651"/>
    </source>
</evidence>
<feature type="transmembrane region" description="Helical" evidence="9">
    <location>
        <begin position="208"/>
        <end position="232"/>
    </location>
</feature>
<dbReference type="Pfam" id="PF05525">
    <property type="entry name" value="Branch_AA_trans"/>
    <property type="match status" value="1"/>
</dbReference>
<keyword evidence="8 9" id="KW-0472">Membrane</keyword>
<feature type="transmembrane region" description="Helical" evidence="9">
    <location>
        <begin position="393"/>
        <end position="410"/>
    </location>
</feature>
<evidence type="ECO:0000256" key="6">
    <source>
        <dbReference type="ARBA" id="ARBA00022970"/>
    </source>
</evidence>
<feature type="transmembrane region" description="Helical" evidence="9">
    <location>
        <begin position="176"/>
        <end position="196"/>
    </location>
</feature>
<gene>
    <name evidence="10" type="primary">brnQ</name>
    <name evidence="10" type="ORF">RWD45_15400</name>
</gene>
<comment type="caution">
    <text evidence="10">The sequence shown here is derived from an EMBL/GenBank/DDBJ whole genome shotgun (WGS) entry which is preliminary data.</text>
</comment>
<dbReference type="InterPro" id="IPR004685">
    <property type="entry name" value="Brnchd-chn_aa_trnsp_Livcs"/>
</dbReference>
<accession>A0ABU5CTK4</accession>
<feature type="transmembrane region" description="Helical" evidence="9">
    <location>
        <begin position="263"/>
        <end position="288"/>
    </location>
</feature>
<evidence type="ECO:0000313" key="11">
    <source>
        <dbReference type="Proteomes" id="UP001275315"/>
    </source>
</evidence>
<dbReference type="PANTHER" id="PTHR30588">
    <property type="entry name" value="BRANCHED-CHAIN AMINO ACID TRANSPORT SYSTEM 2 CARRIER PROTEIN"/>
    <property type="match status" value="1"/>
</dbReference>
<comment type="function">
    <text evidence="9">Component of the transport system for branched-chain amino acids.</text>
</comment>
<feature type="transmembrane region" description="Helical" evidence="9">
    <location>
        <begin position="133"/>
        <end position="156"/>
    </location>
</feature>
<keyword evidence="5 9" id="KW-0812">Transmembrane</keyword>
<comment type="caution">
    <text evidence="9">Lacks conserved residue(s) required for the propagation of feature annotation.</text>
</comment>
<feature type="transmembrane region" description="Helical" evidence="9">
    <location>
        <begin position="99"/>
        <end position="121"/>
    </location>
</feature>
<evidence type="ECO:0000256" key="3">
    <source>
        <dbReference type="ARBA" id="ARBA00022448"/>
    </source>
</evidence>